<name>A0A1Y6BZR9_9BACT</name>
<keyword evidence="2 5" id="KW-0645">Protease</keyword>
<dbReference type="RefSeq" id="WP_132319374.1">
    <property type="nucleotide sequence ID" value="NZ_FWZT01000009.1"/>
</dbReference>
<evidence type="ECO:0000256" key="4">
    <source>
        <dbReference type="ARBA" id="ARBA00022825"/>
    </source>
</evidence>
<evidence type="ECO:0000256" key="3">
    <source>
        <dbReference type="ARBA" id="ARBA00022801"/>
    </source>
</evidence>
<dbReference type="PANTHER" id="PTHR43806">
    <property type="entry name" value="PEPTIDASE S8"/>
    <property type="match status" value="1"/>
</dbReference>
<dbReference type="InterPro" id="IPR000209">
    <property type="entry name" value="Peptidase_S8/S53_dom"/>
</dbReference>
<dbReference type="PANTHER" id="PTHR43806:SF11">
    <property type="entry name" value="CEREVISIN-RELATED"/>
    <property type="match status" value="1"/>
</dbReference>
<keyword evidence="3 5" id="KW-0378">Hydrolase</keyword>
<dbReference type="Pfam" id="PF00082">
    <property type="entry name" value="Peptidase_S8"/>
    <property type="match status" value="1"/>
</dbReference>
<feature type="active site" description="Charge relay system" evidence="5">
    <location>
        <position position="132"/>
    </location>
</feature>
<gene>
    <name evidence="9" type="ORF">SAMN06296036_10981</name>
</gene>
<evidence type="ECO:0000256" key="2">
    <source>
        <dbReference type="ARBA" id="ARBA00022670"/>
    </source>
</evidence>
<sequence>MKLLSLVASCAMVSSVATASTIAIVDSGVDYQHEFLQGRIWENPVDNTVNRRDEDNNGYRDDIWGWNFFGNNNRIIDYKYNDLFDSDIERFFQLQGLALEGTIEPEDLRWLQEKAQNRDFVARLNKFGAYVHGTHVASIAAGSNEDARILTIRLLPVDNPLQQLEKDVVRALEEGKSLNFILKEIIKGGLYLLAKAQGQAFASVGSYIHGHNSDVANASLGTGVMQAKLIIEPIVRLAMGGNTPDPKSVEDLAIFFVNRTVAEQRILVEEAPNTLFVFAAGNDGTNNDQFPVSPANISAENSITVGATFGLQALAPFSNYGQAVHVLAPGVAIRSAIPNDLYLKLSGTSQAAPYVAGLAAELKDINPALRPVDLKKIIMATVDQRDEFQDKVSSSGIVNRDRAIVAAEKSSAMPIAQAIDEARLEVKDQVSVRKWQVSLPENFPMIGIQ</sequence>
<feature type="domain" description="Peptidase S8/S53" evidence="8">
    <location>
        <begin position="20"/>
        <end position="385"/>
    </location>
</feature>
<dbReference type="STRING" id="1513793.SAMN06296036_10981"/>
<keyword evidence="4 5" id="KW-0720">Serine protease</keyword>
<feature type="active site" description="Charge relay system" evidence="5">
    <location>
        <position position="349"/>
    </location>
</feature>
<dbReference type="InterPro" id="IPR036852">
    <property type="entry name" value="Peptidase_S8/S53_dom_sf"/>
</dbReference>
<dbReference type="Proteomes" id="UP000192907">
    <property type="component" value="Unassembled WGS sequence"/>
</dbReference>
<dbReference type="PROSITE" id="PS00137">
    <property type="entry name" value="SUBTILASE_HIS"/>
    <property type="match status" value="1"/>
</dbReference>
<evidence type="ECO:0000256" key="7">
    <source>
        <dbReference type="SAM" id="SignalP"/>
    </source>
</evidence>
<dbReference type="GO" id="GO:0006508">
    <property type="term" value="P:proteolysis"/>
    <property type="evidence" value="ECO:0007669"/>
    <property type="project" value="UniProtKB-KW"/>
</dbReference>
<protein>
    <submittedName>
        <fullName evidence="9">Subtilase family protein</fullName>
    </submittedName>
</protein>
<dbReference type="InterPro" id="IPR015500">
    <property type="entry name" value="Peptidase_S8_subtilisin-rel"/>
</dbReference>
<dbReference type="InterPro" id="IPR050131">
    <property type="entry name" value="Peptidase_S8_subtilisin-like"/>
</dbReference>
<organism evidence="9 10">
    <name type="scientific">Pseudobacteriovorax antillogorgiicola</name>
    <dbReference type="NCBI Taxonomy" id="1513793"/>
    <lineage>
        <taxon>Bacteria</taxon>
        <taxon>Pseudomonadati</taxon>
        <taxon>Bdellovibrionota</taxon>
        <taxon>Oligoflexia</taxon>
        <taxon>Oligoflexales</taxon>
        <taxon>Pseudobacteriovoracaceae</taxon>
        <taxon>Pseudobacteriovorax</taxon>
    </lineage>
</organism>
<dbReference type="PROSITE" id="PS00138">
    <property type="entry name" value="SUBTILASE_SER"/>
    <property type="match status" value="1"/>
</dbReference>
<dbReference type="Gene3D" id="3.40.50.200">
    <property type="entry name" value="Peptidase S8/S53 domain"/>
    <property type="match status" value="1"/>
</dbReference>
<comment type="similarity">
    <text evidence="1 5 6">Belongs to the peptidase S8 family.</text>
</comment>
<evidence type="ECO:0000313" key="9">
    <source>
        <dbReference type="EMBL" id="SMF29174.1"/>
    </source>
</evidence>
<dbReference type="EMBL" id="FWZT01000009">
    <property type="protein sequence ID" value="SMF29174.1"/>
    <property type="molecule type" value="Genomic_DNA"/>
</dbReference>
<evidence type="ECO:0000259" key="8">
    <source>
        <dbReference type="Pfam" id="PF00082"/>
    </source>
</evidence>
<feature type="signal peptide" evidence="7">
    <location>
        <begin position="1"/>
        <end position="19"/>
    </location>
</feature>
<keyword evidence="10" id="KW-1185">Reference proteome</keyword>
<dbReference type="SUPFAM" id="SSF52743">
    <property type="entry name" value="Subtilisin-like"/>
    <property type="match status" value="1"/>
</dbReference>
<dbReference type="OrthoDB" id="5289270at2"/>
<evidence type="ECO:0000313" key="10">
    <source>
        <dbReference type="Proteomes" id="UP000192907"/>
    </source>
</evidence>
<evidence type="ECO:0000256" key="1">
    <source>
        <dbReference type="ARBA" id="ARBA00011073"/>
    </source>
</evidence>
<feature type="active site" description="Charge relay system" evidence="5">
    <location>
        <position position="26"/>
    </location>
</feature>
<dbReference type="PROSITE" id="PS00136">
    <property type="entry name" value="SUBTILASE_ASP"/>
    <property type="match status" value="1"/>
</dbReference>
<feature type="chain" id="PRO_5013368746" evidence="7">
    <location>
        <begin position="20"/>
        <end position="449"/>
    </location>
</feature>
<dbReference type="InterPro" id="IPR023828">
    <property type="entry name" value="Peptidase_S8_Ser-AS"/>
</dbReference>
<dbReference type="GO" id="GO:0005615">
    <property type="term" value="C:extracellular space"/>
    <property type="evidence" value="ECO:0007669"/>
    <property type="project" value="TreeGrafter"/>
</dbReference>
<dbReference type="AlphaFoldDB" id="A0A1Y6BZR9"/>
<dbReference type="PRINTS" id="PR00723">
    <property type="entry name" value="SUBTILISIN"/>
</dbReference>
<proteinExistence type="inferred from homology"/>
<evidence type="ECO:0000256" key="6">
    <source>
        <dbReference type="RuleBase" id="RU003355"/>
    </source>
</evidence>
<dbReference type="InterPro" id="IPR023827">
    <property type="entry name" value="Peptidase_S8_Asp-AS"/>
</dbReference>
<keyword evidence="7" id="KW-0732">Signal</keyword>
<reference evidence="10" key="1">
    <citation type="submission" date="2017-04" db="EMBL/GenBank/DDBJ databases">
        <authorList>
            <person name="Varghese N."/>
            <person name="Submissions S."/>
        </authorList>
    </citation>
    <scope>NUCLEOTIDE SEQUENCE [LARGE SCALE GENOMIC DNA]</scope>
    <source>
        <strain evidence="10">RKEM611</strain>
    </source>
</reference>
<dbReference type="GO" id="GO:0004252">
    <property type="term" value="F:serine-type endopeptidase activity"/>
    <property type="evidence" value="ECO:0007669"/>
    <property type="project" value="UniProtKB-UniRule"/>
</dbReference>
<accession>A0A1Y6BZR9</accession>
<evidence type="ECO:0000256" key="5">
    <source>
        <dbReference type="PROSITE-ProRule" id="PRU01240"/>
    </source>
</evidence>
<dbReference type="PROSITE" id="PS51892">
    <property type="entry name" value="SUBTILASE"/>
    <property type="match status" value="1"/>
</dbReference>
<dbReference type="InterPro" id="IPR022398">
    <property type="entry name" value="Peptidase_S8_His-AS"/>
</dbReference>